<evidence type="ECO:0000313" key="5">
    <source>
        <dbReference type="Proteomes" id="UP000704529"/>
    </source>
</evidence>
<proteinExistence type="predicted"/>
<gene>
    <name evidence="2" type="ORF">GGQ89_003929</name>
    <name evidence="3" type="ORF">JYA60_00115</name>
</gene>
<organism evidence="3 5">
    <name type="scientific">Sphingomonas yabuuchiae</name>
    <dbReference type="NCBI Taxonomy" id="172044"/>
    <lineage>
        <taxon>Bacteria</taxon>
        <taxon>Pseudomonadati</taxon>
        <taxon>Pseudomonadota</taxon>
        <taxon>Alphaproteobacteria</taxon>
        <taxon>Sphingomonadales</taxon>
        <taxon>Sphingomonadaceae</taxon>
        <taxon>Sphingomonas</taxon>
    </lineage>
</organism>
<name>A0AA40ZYK4_9SPHN</name>
<reference evidence="2 4" key="1">
    <citation type="submission" date="2020-08" db="EMBL/GenBank/DDBJ databases">
        <title>Genomic Encyclopedia of Type Strains, Phase IV (KMG-IV): sequencing the most valuable type-strain genomes for metagenomic binning, comparative biology and taxonomic classification.</title>
        <authorList>
            <person name="Goeker M."/>
        </authorList>
    </citation>
    <scope>NUCLEOTIDE SEQUENCE [LARGE SCALE GENOMIC DNA]</scope>
    <source>
        <strain evidence="2 4">DSM 14562</strain>
    </source>
</reference>
<dbReference type="EMBL" id="JAFHKU010000031">
    <property type="protein sequence ID" value="MBN3556658.1"/>
    <property type="molecule type" value="Genomic_DNA"/>
</dbReference>
<reference evidence="3" key="2">
    <citation type="submission" date="2021-01" db="EMBL/GenBank/DDBJ databases">
        <title>Genome Sequencing of Type Strains.</title>
        <authorList>
            <person name="Lemaire J.F."/>
            <person name="Inderbitzin P."/>
            <person name="Collins S.B."/>
            <person name="Wespe N."/>
            <person name="Knight-Connoni V."/>
        </authorList>
    </citation>
    <scope>NUCLEOTIDE SEQUENCE</scope>
    <source>
        <strain evidence="3">DSM 14562</strain>
    </source>
</reference>
<evidence type="ECO:0000256" key="1">
    <source>
        <dbReference type="SAM" id="MobiDB-lite"/>
    </source>
</evidence>
<dbReference type="Proteomes" id="UP000584663">
    <property type="component" value="Unassembled WGS sequence"/>
</dbReference>
<comment type="caution">
    <text evidence="3">The sequence shown here is derived from an EMBL/GenBank/DDBJ whole genome shotgun (WGS) entry which is preliminary data.</text>
</comment>
<dbReference type="RefSeq" id="WP_184107114.1">
    <property type="nucleotide sequence ID" value="NZ_JACHNX010000039.1"/>
</dbReference>
<dbReference type="EMBL" id="JACHNX010000039">
    <property type="protein sequence ID" value="MBB4611679.1"/>
    <property type="molecule type" value="Genomic_DNA"/>
</dbReference>
<evidence type="ECO:0000313" key="2">
    <source>
        <dbReference type="EMBL" id="MBB4611679.1"/>
    </source>
</evidence>
<sequence length="136" mass="15177">MRRSSILPRSAFQRRKPPRAGRPAWKCCEEFKRWLRSLPCACQGKNECCSGPVQAAHVDHAGKGTADAKGLSSKVSDRFCVPLSMGCHQHQTDVIGWSEFEMTLPGGSAEALATEYWNAWPGRVEWERQFARGEVA</sequence>
<dbReference type="Proteomes" id="UP000704529">
    <property type="component" value="Unassembled WGS sequence"/>
</dbReference>
<evidence type="ECO:0000313" key="4">
    <source>
        <dbReference type="Proteomes" id="UP000584663"/>
    </source>
</evidence>
<protein>
    <submittedName>
        <fullName evidence="3">Uncharacterized protein</fullName>
    </submittedName>
</protein>
<feature type="region of interest" description="Disordered" evidence="1">
    <location>
        <begin position="1"/>
        <end position="22"/>
    </location>
</feature>
<dbReference type="AlphaFoldDB" id="A0AA40ZYK4"/>
<keyword evidence="4" id="KW-1185">Reference proteome</keyword>
<accession>A0AA40ZYK4</accession>
<evidence type="ECO:0000313" key="3">
    <source>
        <dbReference type="EMBL" id="MBN3556658.1"/>
    </source>
</evidence>